<dbReference type="SUPFAM" id="SSF56300">
    <property type="entry name" value="Metallo-dependent phosphatases"/>
    <property type="match status" value="1"/>
</dbReference>
<accession>A0A317ZKN8</accession>
<name>A0A317ZKN8_9BACT</name>
<dbReference type="CDD" id="cd07389">
    <property type="entry name" value="MPP_PhoD"/>
    <property type="match status" value="1"/>
</dbReference>
<evidence type="ECO:0000259" key="1">
    <source>
        <dbReference type="Pfam" id="PF09423"/>
    </source>
</evidence>
<dbReference type="RefSeq" id="WP_110130589.1">
    <property type="nucleotide sequence ID" value="NZ_QHJQ01000003.1"/>
</dbReference>
<dbReference type="PANTHER" id="PTHR33987">
    <property type="entry name" value="CALCINEURIN-LIKE METALLO-PHOSPHOESTERASE SUPERFAMILY PROTEIN"/>
    <property type="match status" value="1"/>
</dbReference>
<dbReference type="AlphaFoldDB" id="A0A317ZKN8"/>
<dbReference type="Pfam" id="PF09423">
    <property type="entry name" value="PhoD"/>
    <property type="match status" value="1"/>
</dbReference>
<dbReference type="Proteomes" id="UP000247099">
    <property type="component" value="Unassembled WGS sequence"/>
</dbReference>
<protein>
    <submittedName>
        <fullName evidence="3">Alkaline phosphatase</fullName>
    </submittedName>
</protein>
<feature type="domain" description="DUF7800" evidence="2">
    <location>
        <begin position="118"/>
        <end position="192"/>
    </location>
</feature>
<dbReference type="InterPro" id="IPR029052">
    <property type="entry name" value="Metallo-depent_PP-like"/>
</dbReference>
<dbReference type="InterPro" id="IPR038607">
    <property type="entry name" value="PhoD-like_sf"/>
</dbReference>
<evidence type="ECO:0000313" key="3">
    <source>
        <dbReference type="EMBL" id="PXA04783.1"/>
    </source>
</evidence>
<evidence type="ECO:0000259" key="2">
    <source>
        <dbReference type="Pfam" id="PF25077"/>
    </source>
</evidence>
<dbReference type="Pfam" id="PF25077">
    <property type="entry name" value="DUF7800"/>
    <property type="match status" value="1"/>
</dbReference>
<dbReference type="Gene3D" id="3.60.21.70">
    <property type="entry name" value="PhoD-like phosphatase"/>
    <property type="match status" value="1"/>
</dbReference>
<dbReference type="InterPro" id="IPR056702">
    <property type="entry name" value="DUF7800"/>
</dbReference>
<reference evidence="3 4" key="1">
    <citation type="submission" date="2018-05" db="EMBL/GenBank/DDBJ databases">
        <title>Coraliomargarita sinensis sp. nov., isolated from a marine solar saltern.</title>
        <authorList>
            <person name="Zhou L.Y."/>
        </authorList>
    </citation>
    <scope>NUCLEOTIDE SEQUENCE [LARGE SCALE GENOMIC DNA]</scope>
    <source>
        <strain evidence="3 4">WN38</strain>
    </source>
</reference>
<gene>
    <name evidence="3" type="ORF">DDZ13_06345</name>
</gene>
<dbReference type="InterPro" id="IPR018946">
    <property type="entry name" value="PhoD-like_MPP"/>
</dbReference>
<evidence type="ECO:0000313" key="4">
    <source>
        <dbReference type="Proteomes" id="UP000247099"/>
    </source>
</evidence>
<keyword evidence="4" id="KW-1185">Reference proteome</keyword>
<dbReference type="PANTHER" id="PTHR33987:SF1">
    <property type="entry name" value="CALCINEURIN-LIKE METALLO-PHOSPHOESTERASE SUPERFAMILY PROTEIN"/>
    <property type="match status" value="1"/>
</dbReference>
<dbReference type="EMBL" id="QHJQ01000003">
    <property type="protein sequence ID" value="PXA04783.1"/>
    <property type="molecule type" value="Genomic_DNA"/>
</dbReference>
<dbReference type="InParanoid" id="A0A317ZKN8"/>
<comment type="caution">
    <text evidence="3">The sequence shown here is derived from an EMBL/GenBank/DDBJ whole genome shotgun (WGS) entry which is preliminary data.</text>
</comment>
<dbReference type="OrthoDB" id="9810511at2"/>
<feature type="domain" description="PhoD-like phosphatase metallophosphatase" evidence="1">
    <location>
        <begin position="218"/>
        <end position="436"/>
    </location>
</feature>
<organism evidence="3 4">
    <name type="scientific">Coraliomargarita sinensis</name>
    <dbReference type="NCBI Taxonomy" id="2174842"/>
    <lineage>
        <taxon>Bacteria</taxon>
        <taxon>Pseudomonadati</taxon>
        <taxon>Verrucomicrobiota</taxon>
        <taxon>Opitutia</taxon>
        <taxon>Puniceicoccales</taxon>
        <taxon>Coraliomargaritaceae</taxon>
        <taxon>Coraliomargarita</taxon>
    </lineage>
</organism>
<proteinExistence type="predicted"/>
<sequence length="519" mass="57894">MLRRIFFASLFVPMALGAQHDPGRNAVRKLAKGDHEAAVQELHKSRKRNSPVDEAEKYVVRALSASLQGDGKTALQEAKLAVQHGAHPGRFAAGPKDAFAALYQAKGYEEWASSFDLDLVHGPMIGAVTGHSASIWLRTESAARVSVNLSCSESDKLMHATTSAETDFTAVVHFDGLEPETTYEVSLSIEQREVGQGSFRTTAARGEASKFTLVLGGGAGYTPQYERMWATIESHHPDALFMLGDNVYIDDPTHQLTQDYIYYRRQSEPGWRSLVSKTPTYAIYDDHDFGMNDCIPGPFIDQPAWKRPVWETFRNNWANAYYGGGDAQPGCWFDTYIGDVHFIFLDCRYYRDRSGGTMLGPVQKEWLFETLKHSKGTFKVLASSVPWSAGVKPGSRDTWDGFPAERESIFSFIEANQIDGAVLISADRHRVDVRKTERVGGYDLYEIMSSRLTNVHTHGLVKNAKGSEFILGYNATPAFAKLTFDTKAKPPTLHGSIIDIDNHEHGTFELTLDQLRHER</sequence>